<dbReference type="AlphaFoldDB" id="A0A4R3MGN4"/>
<dbReference type="InterPro" id="IPR009009">
    <property type="entry name" value="RlpA-like_DPBB"/>
</dbReference>
<feature type="domain" description="RlpA-like protein double-psi beta-barrel" evidence="6">
    <location>
        <begin position="108"/>
        <end position="195"/>
    </location>
</feature>
<organism evidence="7 8">
    <name type="scientific">Tepidamorphus gemmatus</name>
    <dbReference type="NCBI Taxonomy" id="747076"/>
    <lineage>
        <taxon>Bacteria</taxon>
        <taxon>Pseudomonadati</taxon>
        <taxon>Pseudomonadota</taxon>
        <taxon>Alphaproteobacteria</taxon>
        <taxon>Hyphomicrobiales</taxon>
        <taxon>Tepidamorphaceae</taxon>
        <taxon>Tepidamorphus</taxon>
    </lineage>
</organism>
<keyword evidence="8" id="KW-1185">Reference proteome</keyword>
<name>A0A4R3MGN4_9HYPH</name>
<protein>
    <recommendedName>
        <fullName evidence="3">Endolytic peptidoglycan transglycosylase RlpA</fullName>
        <ecNumber evidence="3">4.2.2.-</ecNumber>
    </recommendedName>
</protein>
<accession>A0A4R3MGN4</accession>
<keyword evidence="7" id="KW-0449">Lipoprotein</keyword>
<dbReference type="GO" id="GO:0000270">
    <property type="term" value="P:peptidoglycan metabolic process"/>
    <property type="evidence" value="ECO:0007669"/>
    <property type="project" value="UniProtKB-UniRule"/>
</dbReference>
<evidence type="ECO:0000256" key="3">
    <source>
        <dbReference type="HAMAP-Rule" id="MF_02071"/>
    </source>
</evidence>
<comment type="similarity">
    <text evidence="3 4">Belongs to the RlpA family.</text>
</comment>
<dbReference type="HAMAP" id="MF_02071">
    <property type="entry name" value="RlpA"/>
    <property type="match status" value="1"/>
</dbReference>
<comment type="function">
    <text evidence="3">Lytic transglycosylase with a strong preference for naked glycan strands that lack stem peptides.</text>
</comment>
<keyword evidence="2 3" id="KW-0961">Cell wall biogenesis/degradation</keyword>
<dbReference type="InterPro" id="IPR012997">
    <property type="entry name" value="RplA"/>
</dbReference>
<dbReference type="GO" id="GO:0008932">
    <property type="term" value="F:lytic endotransglycosylase activity"/>
    <property type="evidence" value="ECO:0007669"/>
    <property type="project" value="UniProtKB-UniRule"/>
</dbReference>
<proteinExistence type="inferred from homology"/>
<dbReference type="PANTHER" id="PTHR34183">
    <property type="entry name" value="ENDOLYTIC PEPTIDOGLYCAN TRANSGLYCOSYLASE RLPA"/>
    <property type="match status" value="1"/>
</dbReference>
<dbReference type="Proteomes" id="UP000295678">
    <property type="component" value="Unassembled WGS sequence"/>
</dbReference>
<evidence type="ECO:0000256" key="4">
    <source>
        <dbReference type="RuleBase" id="RU003495"/>
    </source>
</evidence>
<dbReference type="SUPFAM" id="SSF50685">
    <property type="entry name" value="Barwin-like endoglucanases"/>
    <property type="match status" value="1"/>
</dbReference>
<evidence type="ECO:0000256" key="5">
    <source>
        <dbReference type="SAM" id="MobiDB-lite"/>
    </source>
</evidence>
<sequence>MKTGRGTIGSLAMAAPIGRRERPRGPSGALPSGSRLAGCAAMAIIAAVLAGCTATTASNKLGVTASPRVVPVGAPVPSGGGTYKLGQPYRIAGKTFVPREDPGYDEIGLASWYGGDFHGRRTANGEIFDSTALSAAHPTLPLPTYARVTNLENGKSVVVRINDRGPFAHNRLIDLSKRTAEVLEFKHTGTAKVRVQYVGAAPLDGNDGQWLTTTVRYDGQPVAPVMLATAPQVPAQVPVQPSVPTPAQAPAQVAALDGGAEAPQGLAPVPQMGFTQPTPAAFGTAPASPTPTPQVPVGGNVTYRWVSGYTSPPVASSEIFGAFAAFDDGRDIVLVISSLPLAPEPLPQR</sequence>
<gene>
    <name evidence="3" type="primary">rlpA</name>
    <name evidence="7" type="ORF">EDC22_10250</name>
</gene>
<dbReference type="EMBL" id="SMAK01000002">
    <property type="protein sequence ID" value="TCT12367.1"/>
    <property type="molecule type" value="Genomic_DNA"/>
</dbReference>
<evidence type="ECO:0000256" key="2">
    <source>
        <dbReference type="ARBA" id="ARBA00023316"/>
    </source>
</evidence>
<dbReference type="Gene3D" id="2.40.40.10">
    <property type="entry name" value="RlpA-like domain"/>
    <property type="match status" value="1"/>
</dbReference>
<dbReference type="Pfam" id="PF03330">
    <property type="entry name" value="DPBB_1"/>
    <property type="match status" value="1"/>
</dbReference>
<comment type="caution">
    <text evidence="7">The sequence shown here is derived from an EMBL/GenBank/DDBJ whole genome shotgun (WGS) entry which is preliminary data.</text>
</comment>
<evidence type="ECO:0000313" key="8">
    <source>
        <dbReference type="Proteomes" id="UP000295678"/>
    </source>
</evidence>
<dbReference type="NCBIfam" id="TIGR00413">
    <property type="entry name" value="rlpA"/>
    <property type="match status" value="1"/>
</dbReference>
<dbReference type="InterPro" id="IPR034718">
    <property type="entry name" value="RlpA"/>
</dbReference>
<feature type="region of interest" description="Disordered" evidence="5">
    <location>
        <begin position="261"/>
        <end position="295"/>
    </location>
</feature>
<evidence type="ECO:0000259" key="6">
    <source>
        <dbReference type="Pfam" id="PF03330"/>
    </source>
</evidence>
<evidence type="ECO:0000313" key="7">
    <source>
        <dbReference type="EMBL" id="TCT12367.1"/>
    </source>
</evidence>
<dbReference type="EC" id="4.2.2.-" evidence="3"/>
<keyword evidence="1 3" id="KW-0456">Lyase</keyword>
<feature type="region of interest" description="Disordered" evidence="5">
    <location>
        <begin position="1"/>
        <end position="31"/>
    </location>
</feature>
<dbReference type="CDD" id="cd22268">
    <property type="entry name" value="DPBB_RlpA-like"/>
    <property type="match status" value="1"/>
</dbReference>
<dbReference type="GO" id="GO:0071555">
    <property type="term" value="P:cell wall organization"/>
    <property type="evidence" value="ECO:0007669"/>
    <property type="project" value="UniProtKB-KW"/>
</dbReference>
<evidence type="ECO:0000256" key="1">
    <source>
        <dbReference type="ARBA" id="ARBA00023239"/>
    </source>
</evidence>
<dbReference type="PANTHER" id="PTHR34183:SF1">
    <property type="entry name" value="ENDOLYTIC PEPTIDOGLYCAN TRANSGLYCOSYLASE RLPA"/>
    <property type="match status" value="1"/>
</dbReference>
<dbReference type="InterPro" id="IPR036908">
    <property type="entry name" value="RlpA-like_sf"/>
</dbReference>
<reference evidence="7 8" key="1">
    <citation type="submission" date="2019-03" db="EMBL/GenBank/DDBJ databases">
        <title>Genomic Encyclopedia of Type Strains, Phase IV (KMG-IV): sequencing the most valuable type-strain genomes for metagenomic binning, comparative biology and taxonomic classification.</title>
        <authorList>
            <person name="Goeker M."/>
        </authorList>
    </citation>
    <scope>NUCLEOTIDE SEQUENCE [LARGE SCALE GENOMIC DNA]</scope>
    <source>
        <strain evidence="7 8">DSM 19345</strain>
    </source>
</reference>
<dbReference type="GO" id="GO:0009279">
    <property type="term" value="C:cell outer membrane"/>
    <property type="evidence" value="ECO:0007669"/>
    <property type="project" value="TreeGrafter"/>
</dbReference>